<dbReference type="EMBL" id="JABBFW010000006">
    <property type="protein sequence ID" value="NML15631.1"/>
    <property type="molecule type" value="Genomic_DNA"/>
</dbReference>
<feature type="domain" description="Serine aminopeptidase S33" evidence="2">
    <location>
        <begin position="50"/>
        <end position="152"/>
    </location>
</feature>
<gene>
    <name evidence="3" type="ORF">HHL10_11690</name>
</gene>
<dbReference type="AlphaFoldDB" id="A0A848FCE5"/>
<dbReference type="InterPro" id="IPR022742">
    <property type="entry name" value="Hydrolase_4"/>
</dbReference>
<reference evidence="3 4" key="1">
    <citation type="submission" date="2020-04" db="EMBL/GenBank/DDBJ databases">
        <title>Azohydromonas sp. isolated from soil.</title>
        <authorList>
            <person name="Dahal R.H."/>
        </authorList>
    </citation>
    <scope>NUCLEOTIDE SEQUENCE [LARGE SCALE GENOMIC DNA]</scope>
    <source>
        <strain evidence="3 4">G-1-1-14</strain>
    </source>
</reference>
<dbReference type="GO" id="GO:0052689">
    <property type="term" value="F:carboxylic ester hydrolase activity"/>
    <property type="evidence" value="ECO:0007669"/>
    <property type="project" value="TreeGrafter"/>
</dbReference>
<organism evidence="3 4">
    <name type="scientific">Azohydromonas caseinilytica</name>
    <dbReference type="NCBI Taxonomy" id="2728836"/>
    <lineage>
        <taxon>Bacteria</taxon>
        <taxon>Pseudomonadati</taxon>
        <taxon>Pseudomonadota</taxon>
        <taxon>Betaproteobacteria</taxon>
        <taxon>Burkholderiales</taxon>
        <taxon>Sphaerotilaceae</taxon>
        <taxon>Azohydromonas</taxon>
    </lineage>
</organism>
<dbReference type="InterPro" id="IPR029058">
    <property type="entry name" value="AB_hydrolase_fold"/>
</dbReference>
<dbReference type="RefSeq" id="WP_169160521.1">
    <property type="nucleotide sequence ID" value="NZ_JABBFW010000006.1"/>
</dbReference>
<evidence type="ECO:0000313" key="4">
    <source>
        <dbReference type="Proteomes" id="UP000574067"/>
    </source>
</evidence>
<dbReference type="Gene3D" id="3.40.50.1820">
    <property type="entry name" value="alpha/beta hydrolase"/>
    <property type="match status" value="1"/>
</dbReference>
<dbReference type="PANTHER" id="PTHR43265">
    <property type="entry name" value="ESTERASE ESTD"/>
    <property type="match status" value="1"/>
</dbReference>
<dbReference type="Proteomes" id="UP000574067">
    <property type="component" value="Unassembled WGS sequence"/>
</dbReference>
<dbReference type="SUPFAM" id="SSF53474">
    <property type="entry name" value="alpha/beta-Hydrolases"/>
    <property type="match status" value="1"/>
</dbReference>
<dbReference type="PANTHER" id="PTHR43265:SF1">
    <property type="entry name" value="ESTERASE ESTD"/>
    <property type="match status" value="1"/>
</dbReference>
<evidence type="ECO:0000259" key="2">
    <source>
        <dbReference type="Pfam" id="PF12146"/>
    </source>
</evidence>
<name>A0A848FCE5_9BURK</name>
<keyword evidence="4" id="KW-1185">Reference proteome</keyword>
<dbReference type="NCBIfam" id="TIGR03100">
    <property type="entry name" value="hydr1_PEP"/>
    <property type="match status" value="1"/>
</dbReference>
<proteinExistence type="predicted"/>
<dbReference type="Pfam" id="PF12146">
    <property type="entry name" value="Hydrolase_4"/>
    <property type="match status" value="1"/>
</dbReference>
<keyword evidence="3" id="KW-0378">Hydrolase</keyword>
<dbReference type="InterPro" id="IPR017531">
    <property type="entry name" value="Hydrolase-1_PEP"/>
</dbReference>
<evidence type="ECO:0000313" key="3">
    <source>
        <dbReference type="EMBL" id="NML15631.1"/>
    </source>
</evidence>
<evidence type="ECO:0000256" key="1">
    <source>
        <dbReference type="SAM" id="MobiDB-lite"/>
    </source>
</evidence>
<feature type="region of interest" description="Disordered" evidence="1">
    <location>
        <begin position="288"/>
        <end position="307"/>
    </location>
</feature>
<comment type="caution">
    <text evidence="3">The sequence shown here is derived from an EMBL/GenBank/DDBJ whole genome shotgun (WGS) entry which is preliminary data.</text>
</comment>
<accession>A0A848FCE5</accession>
<sequence length="307" mass="32788">MNGAWQEQALAFDCQGRQLIGVLALPEVGAVDTGVVIVTGGPQYRAGSHRLFVRLSRALAGAGHAALRFDLRGMGDSEGDFPGFEQLTPDIGAAIDALQARCPQLRRVLLWGLCDGASAALLYLHATRDARVRGLCLLNPWVRSAQSLARTHVKHYYTQRLLQGEFWRKLLRGGVGAAALRGLAGNLRGALGRPRAARGAALSFQQRMAQAWQGFDGALLLLLSGNDYTAKEFLDHAAKDAAWREALAHPGLEQAQCPAADHTFSGTEASQWLLQRTLSWVSALAAPQAGPDAAAPAPPRALAVPQP</sequence>
<protein>
    <submittedName>
        <fullName evidence="3">Hydrolase 1, exosortase A system-associated</fullName>
    </submittedName>
</protein>
<dbReference type="InterPro" id="IPR053145">
    <property type="entry name" value="AB_hydrolase_Est10"/>
</dbReference>